<dbReference type="InterPro" id="IPR000980">
    <property type="entry name" value="SH2"/>
</dbReference>
<evidence type="ECO:0000256" key="2">
    <source>
        <dbReference type="PROSITE-ProRule" id="PRU00191"/>
    </source>
</evidence>
<dbReference type="PROSITE" id="PS50001">
    <property type="entry name" value="SH2"/>
    <property type="match status" value="1"/>
</dbReference>
<dbReference type="SMART" id="SM00252">
    <property type="entry name" value="SH2"/>
    <property type="match status" value="1"/>
</dbReference>
<dbReference type="SUPFAM" id="SSF55550">
    <property type="entry name" value="SH2 domain"/>
    <property type="match status" value="1"/>
</dbReference>
<accession>A0ABN9M523</accession>
<protein>
    <recommendedName>
        <fullName evidence="3">SH2 domain-containing protein</fullName>
    </recommendedName>
</protein>
<keyword evidence="1 2" id="KW-0727">SH2 domain</keyword>
<dbReference type="Proteomes" id="UP001176940">
    <property type="component" value="Unassembled WGS sequence"/>
</dbReference>
<dbReference type="Pfam" id="PF00017">
    <property type="entry name" value="SH2"/>
    <property type="match status" value="1"/>
</dbReference>
<dbReference type="PANTHER" id="PTHR14388">
    <property type="entry name" value="T CELL-SPECIFIC ADAPTER PROTEIN TSAD"/>
    <property type="match status" value="1"/>
</dbReference>
<comment type="caution">
    <text evidence="4">The sequence shown here is derived from an EMBL/GenBank/DDBJ whole genome shotgun (WGS) entry which is preliminary data.</text>
</comment>
<dbReference type="InterPro" id="IPR036860">
    <property type="entry name" value="SH2_dom_sf"/>
</dbReference>
<dbReference type="PANTHER" id="PTHR14388:SF3">
    <property type="entry name" value="HEMATOPOIETIC SH2 DOMAIN-CONTAINING PROTEIN"/>
    <property type="match status" value="1"/>
</dbReference>
<evidence type="ECO:0000256" key="1">
    <source>
        <dbReference type="ARBA" id="ARBA00022999"/>
    </source>
</evidence>
<proteinExistence type="predicted"/>
<evidence type="ECO:0000313" key="5">
    <source>
        <dbReference type="Proteomes" id="UP001176940"/>
    </source>
</evidence>
<evidence type="ECO:0000259" key="3">
    <source>
        <dbReference type="PROSITE" id="PS50001"/>
    </source>
</evidence>
<sequence>MHLEAEDLLKDKTMGCFLIRVGESRIGYSLSYRTVDRYRHFMIDVFKDQQCILSGDARVHNTLEDLVNFHIQHPLYPYNEVLTQPCGQKASSGADYEELFENSLSLLKPFHSPGNSSAGITTPHHCLWKHTFHLCHPGDCRLPIPPPLK</sequence>
<name>A0ABN9M523_9NEOB</name>
<evidence type="ECO:0000313" key="4">
    <source>
        <dbReference type="EMBL" id="CAJ0958973.1"/>
    </source>
</evidence>
<dbReference type="Gene3D" id="3.30.505.10">
    <property type="entry name" value="SH2 domain"/>
    <property type="match status" value="1"/>
</dbReference>
<keyword evidence="5" id="KW-1185">Reference proteome</keyword>
<feature type="domain" description="SH2" evidence="3">
    <location>
        <begin position="1"/>
        <end position="86"/>
    </location>
</feature>
<gene>
    <name evidence="4" type="ORF">RIMI_LOCUS16636993</name>
</gene>
<organism evidence="4 5">
    <name type="scientific">Ranitomeya imitator</name>
    <name type="common">mimic poison frog</name>
    <dbReference type="NCBI Taxonomy" id="111125"/>
    <lineage>
        <taxon>Eukaryota</taxon>
        <taxon>Metazoa</taxon>
        <taxon>Chordata</taxon>
        <taxon>Craniata</taxon>
        <taxon>Vertebrata</taxon>
        <taxon>Euteleostomi</taxon>
        <taxon>Amphibia</taxon>
        <taxon>Batrachia</taxon>
        <taxon>Anura</taxon>
        <taxon>Neobatrachia</taxon>
        <taxon>Hyloidea</taxon>
        <taxon>Dendrobatidae</taxon>
        <taxon>Dendrobatinae</taxon>
        <taxon>Ranitomeya</taxon>
    </lineage>
</organism>
<dbReference type="EMBL" id="CAUEEQ010046849">
    <property type="protein sequence ID" value="CAJ0958973.1"/>
    <property type="molecule type" value="Genomic_DNA"/>
</dbReference>
<reference evidence="4" key="1">
    <citation type="submission" date="2023-07" db="EMBL/GenBank/DDBJ databases">
        <authorList>
            <person name="Stuckert A."/>
        </authorList>
    </citation>
    <scope>NUCLEOTIDE SEQUENCE</scope>
</reference>